<proteinExistence type="predicted"/>
<dbReference type="AlphaFoldDB" id="M5AG16"/>
<gene>
    <name evidence="2" type="ORF">LVISKB_2139</name>
</gene>
<feature type="transmembrane region" description="Helical" evidence="1">
    <location>
        <begin position="26"/>
        <end position="49"/>
    </location>
</feature>
<accession>M5AG16</accession>
<dbReference type="EMBL" id="AP012167">
    <property type="protein sequence ID" value="BAN07774.1"/>
    <property type="molecule type" value="Genomic_DNA"/>
</dbReference>
<keyword evidence="1" id="KW-1133">Transmembrane helix</keyword>
<dbReference type="Proteomes" id="UP000012042">
    <property type="component" value="Chromosome"/>
</dbReference>
<organism evidence="2 3">
    <name type="scientific">Levilactobacillus brevis KB290</name>
    <dbReference type="NCBI Taxonomy" id="1001583"/>
    <lineage>
        <taxon>Bacteria</taxon>
        <taxon>Bacillati</taxon>
        <taxon>Bacillota</taxon>
        <taxon>Bacilli</taxon>
        <taxon>Lactobacillales</taxon>
        <taxon>Lactobacillaceae</taxon>
        <taxon>Levilactobacillus</taxon>
    </lineage>
</organism>
<protein>
    <submittedName>
        <fullName evidence="2">Uncharacterized protein</fullName>
    </submittedName>
</protein>
<reference evidence="2 3" key="1">
    <citation type="journal article" date="2013" name="PLoS ONE">
        <title>Genomic Analysis by Deep Sequencing of the Probiotic Lactobacillus brevis KB290 Harboring Nine Plasmids Reveals Genomic Stability.</title>
        <authorList>
            <person name="Fukao M."/>
            <person name="Oshima K."/>
            <person name="Morita H."/>
            <person name="Toh H."/>
            <person name="Suda W."/>
            <person name="Kim S.W."/>
            <person name="Suzuki S."/>
            <person name="Yakabe T."/>
            <person name="Hattori M."/>
            <person name="Yajima N."/>
        </authorList>
    </citation>
    <scope>NUCLEOTIDE SEQUENCE [LARGE SCALE GENOMIC DNA]</scope>
    <source>
        <strain evidence="2 3">KB290</strain>
    </source>
</reference>
<evidence type="ECO:0000256" key="1">
    <source>
        <dbReference type="SAM" id="Phobius"/>
    </source>
</evidence>
<evidence type="ECO:0000313" key="2">
    <source>
        <dbReference type="EMBL" id="BAN07774.1"/>
    </source>
</evidence>
<dbReference type="HOGENOM" id="CLU_3081050_0_0_9"/>
<keyword evidence="1" id="KW-0812">Transmembrane</keyword>
<sequence>MVVYTAILLAMDPEQLNEMPHEKLAWLLPMLNIHTTLLPSVVALVAGYLSQQ</sequence>
<keyword evidence="1" id="KW-0472">Membrane</keyword>
<evidence type="ECO:0000313" key="3">
    <source>
        <dbReference type="Proteomes" id="UP000012042"/>
    </source>
</evidence>
<name>M5AG16_LEVBR</name>
<dbReference type="KEGG" id="lbk:LVISKB_2139"/>